<keyword evidence="1 2" id="KW-0238">DNA-binding</keyword>
<dbReference type="SUPFAM" id="SSF46689">
    <property type="entry name" value="Homeodomain-like"/>
    <property type="match status" value="1"/>
</dbReference>
<reference evidence="5" key="1">
    <citation type="journal article" date="2019" name="Int. J. Syst. Evol. Microbiol.">
        <title>The Global Catalogue of Microorganisms (GCM) 10K type strain sequencing project: providing services to taxonomists for standard genome sequencing and annotation.</title>
        <authorList>
            <consortium name="The Broad Institute Genomics Platform"/>
            <consortium name="The Broad Institute Genome Sequencing Center for Infectious Disease"/>
            <person name="Wu L."/>
            <person name="Ma J."/>
        </authorList>
    </citation>
    <scope>NUCLEOTIDE SEQUENCE [LARGE SCALE GENOMIC DNA]</scope>
    <source>
        <strain evidence="5">CCUG 58728</strain>
    </source>
</reference>
<dbReference type="PANTHER" id="PTHR43479">
    <property type="entry name" value="ACREF/ENVCD OPERON REPRESSOR-RELATED"/>
    <property type="match status" value="1"/>
</dbReference>
<dbReference type="InterPro" id="IPR001647">
    <property type="entry name" value="HTH_TetR"/>
</dbReference>
<feature type="domain" description="HTH tetR-type" evidence="3">
    <location>
        <begin position="9"/>
        <end position="69"/>
    </location>
</feature>
<evidence type="ECO:0000256" key="1">
    <source>
        <dbReference type="ARBA" id="ARBA00023125"/>
    </source>
</evidence>
<dbReference type="PRINTS" id="PR00455">
    <property type="entry name" value="HTHTETR"/>
</dbReference>
<accession>A0ABV8D0T1</accession>
<dbReference type="EMBL" id="JBHSAC010000037">
    <property type="protein sequence ID" value="MFC3931958.1"/>
    <property type="molecule type" value="Genomic_DNA"/>
</dbReference>
<dbReference type="InterPro" id="IPR050624">
    <property type="entry name" value="HTH-type_Tx_Regulator"/>
</dbReference>
<proteinExistence type="predicted"/>
<evidence type="ECO:0000256" key="2">
    <source>
        <dbReference type="PROSITE-ProRule" id="PRU00335"/>
    </source>
</evidence>
<organism evidence="4 5">
    <name type="scientific">Streptococcus dentapri</name>
    <dbReference type="NCBI Taxonomy" id="573564"/>
    <lineage>
        <taxon>Bacteria</taxon>
        <taxon>Bacillati</taxon>
        <taxon>Bacillota</taxon>
        <taxon>Bacilli</taxon>
        <taxon>Lactobacillales</taxon>
        <taxon>Streptococcaceae</taxon>
        <taxon>Streptococcus</taxon>
    </lineage>
</organism>
<protein>
    <submittedName>
        <fullName evidence="4">TetR/AcrR family transcriptional regulator</fullName>
    </submittedName>
</protein>
<gene>
    <name evidence="4" type="ORF">ACFOSE_04050</name>
</gene>
<evidence type="ECO:0000313" key="4">
    <source>
        <dbReference type="EMBL" id="MFC3931958.1"/>
    </source>
</evidence>
<dbReference type="Gene3D" id="1.10.357.10">
    <property type="entry name" value="Tetracycline Repressor, domain 2"/>
    <property type="match status" value="1"/>
</dbReference>
<keyword evidence="5" id="KW-1185">Reference proteome</keyword>
<dbReference type="InterPro" id="IPR009057">
    <property type="entry name" value="Homeodomain-like_sf"/>
</dbReference>
<sequence length="195" mass="22226">MMNRKEKANQTKKLIFEVAVTLFNRFGYDNVTISNICEEAGVAKGTFYLYYDSKETIIKESYYQDLDSYLNAVFQETIENSKADYASKITTFLVAELHFATDMGIEITTLAYSFNLREALSKKNSHFQKRTFSALLSKLIEDAKTGDVDKPFIFTALESLVRGLMATWCFSEGNFDLITGGRSAIQDLVQLYIRN</sequence>
<dbReference type="Pfam" id="PF00440">
    <property type="entry name" value="TetR_N"/>
    <property type="match status" value="1"/>
</dbReference>
<evidence type="ECO:0000313" key="5">
    <source>
        <dbReference type="Proteomes" id="UP001595901"/>
    </source>
</evidence>
<comment type="caution">
    <text evidence="4">The sequence shown here is derived from an EMBL/GenBank/DDBJ whole genome shotgun (WGS) entry which is preliminary data.</text>
</comment>
<evidence type="ECO:0000259" key="3">
    <source>
        <dbReference type="PROSITE" id="PS50977"/>
    </source>
</evidence>
<name>A0ABV8D0T1_9STRE</name>
<feature type="DNA-binding region" description="H-T-H motif" evidence="2">
    <location>
        <begin position="32"/>
        <end position="51"/>
    </location>
</feature>
<dbReference type="Proteomes" id="UP001595901">
    <property type="component" value="Unassembled WGS sequence"/>
</dbReference>
<dbReference type="PANTHER" id="PTHR43479:SF11">
    <property type="entry name" value="ACREF_ENVCD OPERON REPRESSOR-RELATED"/>
    <property type="match status" value="1"/>
</dbReference>
<dbReference type="PROSITE" id="PS50977">
    <property type="entry name" value="HTH_TETR_2"/>
    <property type="match status" value="1"/>
</dbReference>